<dbReference type="InterPro" id="IPR047249">
    <property type="entry name" value="BRCT_p53bp1-like_rpt1"/>
</dbReference>
<dbReference type="GO" id="GO:0045944">
    <property type="term" value="P:positive regulation of transcription by RNA polymerase II"/>
    <property type="evidence" value="ECO:0007669"/>
    <property type="project" value="TreeGrafter"/>
</dbReference>
<dbReference type="OrthoDB" id="129353at2759"/>
<dbReference type="GO" id="GO:0000077">
    <property type="term" value="P:DNA damage checkpoint signaling"/>
    <property type="evidence" value="ECO:0007669"/>
    <property type="project" value="TreeGrafter"/>
</dbReference>
<feature type="compositionally biased region" description="Polar residues" evidence="4">
    <location>
        <begin position="630"/>
        <end position="644"/>
    </location>
</feature>
<keyword evidence="3" id="KW-0539">Nucleus</keyword>
<dbReference type="EMBL" id="NHTK01001044">
    <property type="protein sequence ID" value="PPR03630.1"/>
    <property type="molecule type" value="Genomic_DNA"/>
</dbReference>
<organism evidence="6 7">
    <name type="scientific">Panaeolus cyanescens</name>
    <dbReference type="NCBI Taxonomy" id="181874"/>
    <lineage>
        <taxon>Eukaryota</taxon>
        <taxon>Fungi</taxon>
        <taxon>Dikarya</taxon>
        <taxon>Basidiomycota</taxon>
        <taxon>Agaricomycotina</taxon>
        <taxon>Agaricomycetes</taxon>
        <taxon>Agaricomycetidae</taxon>
        <taxon>Agaricales</taxon>
        <taxon>Agaricineae</taxon>
        <taxon>Galeropsidaceae</taxon>
        <taxon>Panaeolus</taxon>
    </lineage>
</organism>
<feature type="region of interest" description="Disordered" evidence="4">
    <location>
        <begin position="402"/>
        <end position="644"/>
    </location>
</feature>
<accession>A0A409YKR2</accession>
<feature type="compositionally biased region" description="Polar residues" evidence="4">
    <location>
        <begin position="465"/>
        <end position="474"/>
    </location>
</feature>
<protein>
    <recommendedName>
        <fullName evidence="5">BRCT domain-containing protein</fullName>
    </recommendedName>
</protein>
<feature type="compositionally biased region" description="Polar residues" evidence="4">
    <location>
        <begin position="278"/>
        <end position="287"/>
    </location>
</feature>
<sequence>MLKELIENEQKRAKQAIAIQNPSKSNSSSSADTSDASFPAAANTAAAYNLHGLAPTEEDSQGYDVEQEEEEEQANQGSQKENIGATSNNDSARTNQVPPDPPQSVSRTPLAAGRSSPIKSNKKGNNHSTYVISNHGSNKKPTTTPYKPIPSSRYKPRPRPPNSSQDSFAQDPSDILDRNSLVQSERFASRSEQLSKKAKLDLSNLPSGNTSDNMYSSSRMQQSPHMGKVLVASTPSQASSEDQGDLPDPRQLSEQLEATQLVETQPTDDAMNVDEEGYQSSTPSSSYGRFLDGEHEELEPTQPTTQNDMHSGPHPSSHFGPSVPFGTTVSSVPRTGGPRSLISTVMPDKQWRYAQYQHSIPHGLVPPAQQIQPSVPQAHTFEETQPSHDDEVEQMPVPVANTRVLAAHPRKLQSTVQPNYTSRHGQSPSSPSIDIVPDSEPSRTVEMSKAPTSGNDMKLKARATRANSEPVVQSTEEEDDDDDDTPLAVSAAAKRKMPPPPKSSKLTARKAKGKEKMRDTTPIEQNANNRPVQPARNKSSYEDAEIPSSVPEQDFSSKLRNPRKALSSKATPRASVDESEDESDDAKETMMVDNDGEIEDEPYKKRKRAVSKPTVPAKRQKKSNKGTPVPTRQSRRNVPTTSQKDGIPATRVFAFSKQRYYWMAAIVHAQAHSFNRYMDFYEVKFLATGDLETVSSHNMRQGFLCAGDEVIPPDYERSFQVVENVDLGKGTQTVILDIQGEHQEFKLSDIKIACPSMRRRWKNRKIDELSLVYAAPTAKPSASATSKLSSALDKIGLIVTLSADRGKYDQEKSEVLQKVAAGGGTVIEDLDTIIKMEGKYSNNNHRWTITKQDAHWNPDSDITKLFLVADQCNQKPKYLLALALGIPCLSLDWLAALPRNKEKAWASYLLPQGFSSHLGCQPSQQVDLDWGVSIEHVRDIMNNSVPPKVFQGKTILCVGDEMVPSSKGKKKLQDAGHIPRIILAMGAEVVEAVSAGQFASRPFVQYDYVVFREMKYYTPAMADATTVEWTWVKDCLISSRLVPLDQEVYSQNL</sequence>
<evidence type="ECO:0000313" key="6">
    <source>
        <dbReference type="EMBL" id="PPR03630.1"/>
    </source>
</evidence>
<keyword evidence="2" id="KW-0227">DNA damage</keyword>
<feature type="compositionally biased region" description="Acidic residues" evidence="4">
    <location>
        <begin position="475"/>
        <end position="485"/>
    </location>
</feature>
<name>A0A409YKR2_9AGAR</name>
<feature type="compositionally biased region" description="Polar residues" evidence="4">
    <location>
        <begin position="412"/>
        <end position="426"/>
    </location>
</feature>
<feature type="domain" description="BRCT" evidence="5">
    <location>
        <begin position="945"/>
        <end position="1049"/>
    </location>
</feature>
<evidence type="ECO:0000256" key="4">
    <source>
        <dbReference type="SAM" id="MobiDB-lite"/>
    </source>
</evidence>
<evidence type="ECO:0000259" key="5">
    <source>
        <dbReference type="PROSITE" id="PS50172"/>
    </source>
</evidence>
<dbReference type="Proteomes" id="UP000284842">
    <property type="component" value="Unassembled WGS sequence"/>
</dbReference>
<dbReference type="Gene3D" id="3.40.50.10190">
    <property type="entry name" value="BRCT domain"/>
    <property type="match status" value="1"/>
</dbReference>
<dbReference type="InParanoid" id="A0A409YKR2"/>
<dbReference type="InterPro" id="IPR047250">
    <property type="entry name" value="BRCT_p53bp1-like_rpt2"/>
</dbReference>
<keyword evidence="7" id="KW-1185">Reference proteome</keyword>
<comment type="caution">
    <text evidence="6">The sequence shown here is derived from an EMBL/GenBank/DDBJ whole genome shotgun (WGS) entry which is preliminary data.</text>
</comment>
<dbReference type="AlphaFoldDB" id="A0A409YKR2"/>
<dbReference type="InterPro" id="IPR001357">
    <property type="entry name" value="BRCT_dom"/>
</dbReference>
<feature type="compositionally biased region" description="Basic and acidic residues" evidence="4">
    <location>
        <begin position="1"/>
        <end position="12"/>
    </location>
</feature>
<feature type="compositionally biased region" description="Low complexity" evidence="4">
    <location>
        <begin position="427"/>
        <end position="439"/>
    </location>
</feature>
<feature type="compositionally biased region" description="Acidic residues" evidence="4">
    <location>
        <begin position="56"/>
        <end position="73"/>
    </location>
</feature>
<dbReference type="SUPFAM" id="SSF52113">
    <property type="entry name" value="BRCT domain"/>
    <property type="match status" value="1"/>
</dbReference>
<feature type="compositionally biased region" description="Low complexity" evidence="4">
    <location>
        <begin position="139"/>
        <end position="153"/>
    </location>
</feature>
<feature type="compositionally biased region" description="Low complexity" evidence="4">
    <location>
        <begin position="310"/>
        <end position="326"/>
    </location>
</feature>
<comment type="subcellular location">
    <subcellularLocation>
        <location evidence="1">Nucleus</location>
    </subcellularLocation>
</comment>
<reference evidence="6 7" key="1">
    <citation type="journal article" date="2018" name="Evol. Lett.">
        <title>Horizontal gene cluster transfer increased hallucinogenic mushroom diversity.</title>
        <authorList>
            <person name="Reynolds H.T."/>
            <person name="Vijayakumar V."/>
            <person name="Gluck-Thaler E."/>
            <person name="Korotkin H.B."/>
            <person name="Matheny P.B."/>
            <person name="Slot J.C."/>
        </authorList>
    </citation>
    <scope>NUCLEOTIDE SEQUENCE [LARGE SCALE GENOMIC DNA]</scope>
    <source>
        <strain evidence="6 7">2629</strain>
    </source>
</reference>
<dbReference type="InterPro" id="IPR047252">
    <property type="entry name" value="TP53BP1-like"/>
</dbReference>
<evidence type="ECO:0000256" key="3">
    <source>
        <dbReference type="ARBA" id="ARBA00023242"/>
    </source>
</evidence>
<evidence type="ECO:0000256" key="2">
    <source>
        <dbReference type="ARBA" id="ARBA00022763"/>
    </source>
</evidence>
<dbReference type="CDD" id="cd17724">
    <property type="entry name" value="BRCT_p53bp1_rpt2"/>
    <property type="match status" value="1"/>
</dbReference>
<feature type="compositionally biased region" description="Low complexity" evidence="4">
    <location>
        <begin position="21"/>
        <end position="47"/>
    </location>
</feature>
<evidence type="ECO:0000313" key="7">
    <source>
        <dbReference type="Proteomes" id="UP000284842"/>
    </source>
</evidence>
<feature type="compositionally biased region" description="Polar residues" evidence="4">
    <location>
        <begin position="522"/>
        <end position="531"/>
    </location>
</feature>
<feature type="compositionally biased region" description="Basic and acidic residues" evidence="4">
    <location>
        <begin position="187"/>
        <end position="200"/>
    </location>
</feature>
<proteinExistence type="predicted"/>
<feature type="domain" description="BRCT" evidence="5">
    <location>
        <begin position="796"/>
        <end position="894"/>
    </location>
</feature>
<dbReference type="CDD" id="cd17745">
    <property type="entry name" value="BRCT_p53bp1_rpt1"/>
    <property type="match status" value="1"/>
</dbReference>
<dbReference type="PROSITE" id="PS50172">
    <property type="entry name" value="BRCT"/>
    <property type="match status" value="2"/>
</dbReference>
<feature type="compositionally biased region" description="Polar residues" evidence="4">
    <location>
        <begin position="252"/>
        <end position="267"/>
    </location>
</feature>
<feature type="compositionally biased region" description="Polar residues" evidence="4">
    <location>
        <begin position="126"/>
        <end position="136"/>
    </location>
</feature>
<feature type="region of interest" description="Disordered" evidence="4">
    <location>
        <begin position="1"/>
        <end position="342"/>
    </location>
</feature>
<evidence type="ECO:0000256" key="1">
    <source>
        <dbReference type="ARBA" id="ARBA00004123"/>
    </source>
</evidence>
<dbReference type="InterPro" id="IPR036420">
    <property type="entry name" value="BRCT_dom_sf"/>
</dbReference>
<feature type="compositionally biased region" description="Polar residues" evidence="4">
    <location>
        <begin position="550"/>
        <end position="559"/>
    </location>
</feature>
<feature type="compositionally biased region" description="Polar residues" evidence="4">
    <location>
        <begin position="204"/>
        <end position="224"/>
    </location>
</feature>
<dbReference type="STRING" id="181874.A0A409YKR2"/>
<dbReference type="PANTHER" id="PTHR15321">
    <property type="entry name" value="TUMOR SUPPRESSOR P53-BINDING PROTEIN 1"/>
    <property type="match status" value="1"/>
</dbReference>
<dbReference type="GO" id="GO:0005634">
    <property type="term" value="C:nucleus"/>
    <property type="evidence" value="ECO:0007669"/>
    <property type="project" value="UniProtKB-SubCell"/>
</dbReference>
<feature type="compositionally biased region" description="Polar residues" evidence="4">
    <location>
        <begin position="74"/>
        <end position="107"/>
    </location>
</feature>
<dbReference type="PANTHER" id="PTHR15321:SF3">
    <property type="entry name" value="TP53-BINDING PROTEIN 1"/>
    <property type="match status" value="1"/>
</dbReference>
<gene>
    <name evidence="6" type="ORF">CVT24_007746</name>
</gene>
<dbReference type="GO" id="GO:0042393">
    <property type="term" value="F:histone binding"/>
    <property type="evidence" value="ECO:0007669"/>
    <property type="project" value="TreeGrafter"/>
</dbReference>